<name>A0A9P9WLP5_9PEZI</name>
<keyword evidence="1" id="KW-1133">Transmembrane helix</keyword>
<organism evidence="2 3">
    <name type="scientific">Neoarthrinium moseri</name>
    <dbReference type="NCBI Taxonomy" id="1658444"/>
    <lineage>
        <taxon>Eukaryota</taxon>
        <taxon>Fungi</taxon>
        <taxon>Dikarya</taxon>
        <taxon>Ascomycota</taxon>
        <taxon>Pezizomycotina</taxon>
        <taxon>Sordariomycetes</taxon>
        <taxon>Xylariomycetidae</taxon>
        <taxon>Amphisphaeriales</taxon>
        <taxon>Apiosporaceae</taxon>
        <taxon>Neoarthrinium</taxon>
    </lineage>
</organism>
<reference evidence="2" key="1">
    <citation type="submission" date="2021-03" db="EMBL/GenBank/DDBJ databases">
        <title>Revisited historic fungal species revealed as producer of novel bioactive compounds through whole genome sequencing and comparative genomics.</title>
        <authorList>
            <person name="Vignolle G.A."/>
            <person name="Hochenegger N."/>
            <person name="Mach R.L."/>
            <person name="Mach-Aigner A.R."/>
            <person name="Javad Rahimi M."/>
            <person name="Salim K.A."/>
            <person name="Chan C.M."/>
            <person name="Lim L.B.L."/>
            <person name="Cai F."/>
            <person name="Druzhinina I.S."/>
            <person name="U'Ren J.M."/>
            <person name="Derntl C."/>
        </authorList>
    </citation>
    <scope>NUCLEOTIDE SEQUENCE</scope>
    <source>
        <strain evidence="2">TUCIM 5799</strain>
    </source>
</reference>
<evidence type="ECO:0000256" key="1">
    <source>
        <dbReference type="SAM" id="Phobius"/>
    </source>
</evidence>
<protein>
    <submittedName>
        <fullName evidence="2">Uncharacterized protein</fullName>
    </submittedName>
</protein>
<evidence type="ECO:0000313" key="3">
    <source>
        <dbReference type="Proteomes" id="UP000829685"/>
    </source>
</evidence>
<dbReference type="Proteomes" id="UP000829685">
    <property type="component" value="Unassembled WGS sequence"/>
</dbReference>
<dbReference type="AlphaFoldDB" id="A0A9P9WLP5"/>
<gene>
    <name evidence="2" type="ORF">JX265_006960</name>
</gene>
<sequence length="378" mass="41197">MSDTAQSAGQTTLQPTVSTTSTALIPTTSQVLSSSVASSLLNSQGVTDTANSTTTPGTNATTNTTISAATSATTSATASGIAAAVAPGVSPGVTAAVAIICTIVGAAIASIIFLILRRRSKSSSHSSQSPALPQQSSRKLFDELPQSVDHHELRTDIANLETSIKNFVDNFFHDGLLQEVNLNNTAFTTLTTWTPSVSSKGWSSLLIDTRTRNTALRALIARAIFDRIRPTGDPKTTLLPPGVVECYTSMISKRKGVKDLENAWRSLTGKLLDNNQVSVLTDRVHDERHRQLMLDIDRPLRHFRNRRPHDRYQEMLQSILHEGALFGLKIFSQFERIEIVWESPSGRPLVVFPRVTQHMSTNDKEYASPVEVTKLKYA</sequence>
<feature type="transmembrane region" description="Helical" evidence="1">
    <location>
        <begin position="95"/>
        <end position="116"/>
    </location>
</feature>
<keyword evidence="1" id="KW-0812">Transmembrane</keyword>
<evidence type="ECO:0000313" key="2">
    <source>
        <dbReference type="EMBL" id="KAI1868981.1"/>
    </source>
</evidence>
<keyword evidence="1" id="KW-0472">Membrane</keyword>
<accession>A0A9P9WLP5</accession>
<keyword evidence="3" id="KW-1185">Reference proteome</keyword>
<comment type="caution">
    <text evidence="2">The sequence shown here is derived from an EMBL/GenBank/DDBJ whole genome shotgun (WGS) entry which is preliminary data.</text>
</comment>
<proteinExistence type="predicted"/>
<dbReference type="EMBL" id="JAFIMR010000016">
    <property type="protein sequence ID" value="KAI1868981.1"/>
    <property type="molecule type" value="Genomic_DNA"/>
</dbReference>